<feature type="domain" description="HTH arsR-type" evidence="2">
    <location>
        <begin position="42"/>
        <end position="79"/>
    </location>
</feature>
<dbReference type="SUPFAM" id="SSF46785">
    <property type="entry name" value="Winged helix' DNA-binding domain"/>
    <property type="match status" value="1"/>
</dbReference>
<protein>
    <submittedName>
        <fullName evidence="3">Transcriptional regulator</fullName>
    </submittedName>
</protein>
<dbReference type="InterPro" id="IPR001845">
    <property type="entry name" value="HTH_ArsR_DNA-bd_dom"/>
</dbReference>
<gene>
    <name evidence="3" type="ORF">E6C64_00035</name>
</gene>
<proteinExistence type="inferred from homology"/>
<dbReference type="InterPro" id="IPR036390">
    <property type="entry name" value="WH_DNA-bd_sf"/>
</dbReference>
<dbReference type="Gene3D" id="1.10.10.10">
    <property type="entry name" value="Winged helix-like DNA-binding domain superfamily/Winged helix DNA-binding domain"/>
    <property type="match status" value="1"/>
</dbReference>
<evidence type="ECO:0000313" key="4">
    <source>
        <dbReference type="Proteomes" id="UP000309133"/>
    </source>
</evidence>
<dbReference type="InterPro" id="IPR000600">
    <property type="entry name" value="ROK"/>
</dbReference>
<dbReference type="PANTHER" id="PTHR18964">
    <property type="entry name" value="ROK (REPRESSOR, ORF, KINASE) FAMILY"/>
    <property type="match status" value="1"/>
</dbReference>
<dbReference type="SUPFAM" id="SSF53067">
    <property type="entry name" value="Actin-like ATPase domain"/>
    <property type="match status" value="1"/>
</dbReference>
<comment type="caution">
    <text evidence="3">The sequence shown here is derived from an EMBL/GenBank/DDBJ whole genome shotgun (WGS) entry which is preliminary data.</text>
</comment>
<reference evidence="3 4" key="1">
    <citation type="submission" date="2019-04" db="EMBL/GenBank/DDBJ databases">
        <authorList>
            <person name="Jiang L."/>
        </authorList>
    </citation>
    <scope>NUCLEOTIDE SEQUENCE [LARGE SCALE GENOMIC DNA]</scope>
    <source>
        <strain evidence="3 4">YIM 131853</strain>
    </source>
</reference>
<dbReference type="EMBL" id="SSSM01000001">
    <property type="protein sequence ID" value="THG32812.1"/>
    <property type="molecule type" value="Genomic_DNA"/>
</dbReference>
<dbReference type="Gene3D" id="3.30.420.40">
    <property type="match status" value="2"/>
</dbReference>
<accession>A0A4S4FSD4</accession>
<name>A0A4S4FSD4_9MICO</name>
<evidence type="ECO:0000313" key="3">
    <source>
        <dbReference type="EMBL" id="THG32812.1"/>
    </source>
</evidence>
<organism evidence="3 4">
    <name type="scientific">Naasia lichenicola</name>
    <dbReference type="NCBI Taxonomy" id="2565933"/>
    <lineage>
        <taxon>Bacteria</taxon>
        <taxon>Bacillati</taxon>
        <taxon>Actinomycetota</taxon>
        <taxon>Actinomycetes</taxon>
        <taxon>Micrococcales</taxon>
        <taxon>Microbacteriaceae</taxon>
        <taxon>Naasia</taxon>
    </lineage>
</organism>
<comment type="similarity">
    <text evidence="1">Belongs to the ROK (NagC/XylR) family.</text>
</comment>
<keyword evidence="4" id="KW-1185">Reference proteome</keyword>
<dbReference type="PANTHER" id="PTHR18964:SF173">
    <property type="entry name" value="GLUCOKINASE"/>
    <property type="match status" value="1"/>
</dbReference>
<dbReference type="Pfam" id="PF01022">
    <property type="entry name" value="HTH_5"/>
    <property type="match status" value="1"/>
</dbReference>
<evidence type="ECO:0000256" key="1">
    <source>
        <dbReference type="ARBA" id="ARBA00006479"/>
    </source>
</evidence>
<dbReference type="Proteomes" id="UP000309133">
    <property type="component" value="Unassembled WGS sequence"/>
</dbReference>
<dbReference type="InterPro" id="IPR036388">
    <property type="entry name" value="WH-like_DNA-bd_sf"/>
</dbReference>
<dbReference type="GO" id="GO:0003700">
    <property type="term" value="F:DNA-binding transcription factor activity"/>
    <property type="evidence" value="ECO:0007669"/>
    <property type="project" value="InterPro"/>
</dbReference>
<dbReference type="Pfam" id="PF00480">
    <property type="entry name" value="ROK"/>
    <property type="match status" value="1"/>
</dbReference>
<dbReference type="InterPro" id="IPR043129">
    <property type="entry name" value="ATPase_NBD"/>
</dbReference>
<evidence type="ECO:0000259" key="2">
    <source>
        <dbReference type="Pfam" id="PF01022"/>
    </source>
</evidence>
<dbReference type="AlphaFoldDB" id="A0A4S4FSD4"/>
<sequence>MWRKRRAYDRSMGTLWTEVQLLEPDRQLSPSAHAARSTIARIIANGGEVSRREIIASTGLARSTIDGHLEVLLDAGLIRDAGTPSQPARGRPARSFMINPDRGVVLVADISIDLVRIAITTPAKQVLGRRTLSVDVSRGPDEVVELMASAFDALLEELGTPDAEALAISVGIPGPVDSRRGIVVRPPLMPGWDGFEACRFMADRFNCDAVVDNDVNLKSLGEARALGGATLPLLLVNIDTGIGGGFVSESGLLLHGADGSAGDIGHVRASGSSDVLCSCGNRGCLSAVASVDAMAAKVGEALGREVTSRELIDQLSRGDATTVSIVKEVAAVLGNAIADFVNFCNPARVVIGGEVTQCTDDVLSQIRSVVYQQAQPLATRNLSIVHTELGDEAGLIGGMVSAIEQVLSPRGIQYHTRPADSDMKPLGKN</sequence>